<dbReference type="Proteomes" id="UP000288805">
    <property type="component" value="Unassembled WGS sequence"/>
</dbReference>
<evidence type="ECO:0000313" key="2">
    <source>
        <dbReference type="Proteomes" id="UP000288805"/>
    </source>
</evidence>
<organism evidence="1 2">
    <name type="scientific">Vitis vinifera</name>
    <name type="common">Grape</name>
    <dbReference type="NCBI Taxonomy" id="29760"/>
    <lineage>
        <taxon>Eukaryota</taxon>
        <taxon>Viridiplantae</taxon>
        <taxon>Streptophyta</taxon>
        <taxon>Embryophyta</taxon>
        <taxon>Tracheophyta</taxon>
        <taxon>Spermatophyta</taxon>
        <taxon>Magnoliopsida</taxon>
        <taxon>eudicotyledons</taxon>
        <taxon>Gunneridae</taxon>
        <taxon>Pentapetalae</taxon>
        <taxon>rosids</taxon>
        <taxon>Vitales</taxon>
        <taxon>Vitaceae</taxon>
        <taxon>Viteae</taxon>
        <taxon>Vitis</taxon>
    </lineage>
</organism>
<accession>A0A438ESJ3</accession>
<dbReference type="EMBL" id="QGNW01001194">
    <property type="protein sequence ID" value="RVW50703.1"/>
    <property type="molecule type" value="Genomic_DNA"/>
</dbReference>
<reference evidence="1 2" key="1">
    <citation type="journal article" date="2018" name="PLoS Genet.">
        <title>Population sequencing reveals clonal diversity and ancestral inbreeding in the grapevine cultivar Chardonnay.</title>
        <authorList>
            <person name="Roach M.J."/>
            <person name="Johnson D.L."/>
            <person name="Bohlmann J."/>
            <person name="van Vuuren H.J."/>
            <person name="Jones S.J."/>
            <person name="Pretorius I.S."/>
            <person name="Schmidt S.A."/>
            <person name="Borneman A.R."/>
        </authorList>
    </citation>
    <scope>NUCLEOTIDE SEQUENCE [LARGE SCALE GENOMIC DNA]</scope>
    <source>
        <strain evidence="2">cv. Chardonnay</strain>
        <tissue evidence="1">Leaf</tissue>
    </source>
</reference>
<comment type="caution">
    <text evidence="1">The sequence shown here is derived from an EMBL/GenBank/DDBJ whole genome shotgun (WGS) entry which is preliminary data.</text>
</comment>
<gene>
    <name evidence="1" type="primary">VvCHDh000367_4</name>
    <name evidence="1" type="ORF">CK203_073353</name>
</gene>
<sequence>MLIAIGVQESRNEWAYFFLAADFAVMKNPANLAKHQANPKVAPVIAKMMAKFAGPK</sequence>
<dbReference type="AlphaFoldDB" id="A0A438ESJ3"/>
<evidence type="ECO:0000313" key="1">
    <source>
        <dbReference type="EMBL" id="RVW50703.1"/>
    </source>
</evidence>
<name>A0A438ESJ3_VITVI</name>
<protein>
    <submittedName>
        <fullName evidence="1">FAM10 family protein</fullName>
    </submittedName>
</protein>
<proteinExistence type="predicted"/>
<dbReference type="Gene3D" id="1.10.260.100">
    <property type="match status" value="1"/>
</dbReference>